<dbReference type="InParanoid" id="K3YKQ8"/>
<dbReference type="Proteomes" id="UP000004995">
    <property type="component" value="Unassembled WGS sequence"/>
</dbReference>
<organism evidence="2 3">
    <name type="scientific">Setaria italica</name>
    <name type="common">Foxtail millet</name>
    <name type="synonym">Panicum italicum</name>
    <dbReference type="NCBI Taxonomy" id="4555"/>
    <lineage>
        <taxon>Eukaryota</taxon>
        <taxon>Viridiplantae</taxon>
        <taxon>Streptophyta</taxon>
        <taxon>Embryophyta</taxon>
        <taxon>Tracheophyta</taxon>
        <taxon>Spermatophyta</taxon>
        <taxon>Magnoliopsida</taxon>
        <taxon>Liliopsida</taxon>
        <taxon>Poales</taxon>
        <taxon>Poaceae</taxon>
        <taxon>PACMAD clade</taxon>
        <taxon>Panicoideae</taxon>
        <taxon>Panicodae</taxon>
        <taxon>Paniceae</taxon>
        <taxon>Cenchrinae</taxon>
        <taxon>Setaria</taxon>
    </lineage>
</organism>
<evidence type="ECO:0000256" key="1">
    <source>
        <dbReference type="SAM" id="Phobius"/>
    </source>
</evidence>
<protein>
    <submittedName>
        <fullName evidence="2">Uncharacterized protein</fullName>
    </submittedName>
</protein>
<dbReference type="EMBL" id="AGNK02003930">
    <property type="status" value="NOT_ANNOTATED_CDS"/>
    <property type="molecule type" value="Genomic_DNA"/>
</dbReference>
<dbReference type="Gramene" id="KQL02159">
    <property type="protein sequence ID" value="KQL02159"/>
    <property type="gene ID" value="SETIT_014827mg"/>
</dbReference>
<accession>K3YKQ8</accession>
<proteinExistence type="predicted"/>
<evidence type="ECO:0000313" key="3">
    <source>
        <dbReference type="Proteomes" id="UP000004995"/>
    </source>
</evidence>
<feature type="transmembrane region" description="Helical" evidence="1">
    <location>
        <begin position="13"/>
        <end position="31"/>
    </location>
</feature>
<name>K3YKQ8_SETIT</name>
<keyword evidence="1" id="KW-1133">Transmembrane helix</keyword>
<dbReference type="EnsemblPlants" id="KQL02159">
    <property type="protein sequence ID" value="KQL02159"/>
    <property type="gene ID" value="SETIT_014827mg"/>
</dbReference>
<keyword evidence="1" id="KW-0812">Transmembrane</keyword>
<keyword evidence="3" id="KW-1185">Reference proteome</keyword>
<dbReference type="HOGENOM" id="CLU_3017873_0_0_1"/>
<sequence>MLYLYDMSCSWELYILVIKLKVLCNIIFAVFRHIYVHSDNRTAIPYLESMCVLPFT</sequence>
<keyword evidence="1" id="KW-0472">Membrane</keyword>
<evidence type="ECO:0000313" key="2">
    <source>
        <dbReference type="EnsemblPlants" id="KQL02159"/>
    </source>
</evidence>
<dbReference type="AlphaFoldDB" id="K3YKQ8"/>
<reference evidence="2" key="2">
    <citation type="submission" date="2018-08" db="UniProtKB">
        <authorList>
            <consortium name="EnsemblPlants"/>
        </authorList>
    </citation>
    <scope>IDENTIFICATION</scope>
    <source>
        <strain evidence="2">Yugu1</strain>
    </source>
</reference>
<reference evidence="3" key="1">
    <citation type="journal article" date="2012" name="Nat. Biotechnol.">
        <title>Reference genome sequence of the model plant Setaria.</title>
        <authorList>
            <person name="Bennetzen J.L."/>
            <person name="Schmutz J."/>
            <person name="Wang H."/>
            <person name="Percifield R."/>
            <person name="Hawkins J."/>
            <person name="Pontaroli A.C."/>
            <person name="Estep M."/>
            <person name="Feng L."/>
            <person name="Vaughn J.N."/>
            <person name="Grimwood J."/>
            <person name="Jenkins J."/>
            <person name="Barry K."/>
            <person name="Lindquist E."/>
            <person name="Hellsten U."/>
            <person name="Deshpande S."/>
            <person name="Wang X."/>
            <person name="Wu X."/>
            <person name="Mitros T."/>
            <person name="Triplett J."/>
            <person name="Yang X."/>
            <person name="Ye C.Y."/>
            <person name="Mauro-Herrera M."/>
            <person name="Wang L."/>
            <person name="Li P."/>
            <person name="Sharma M."/>
            <person name="Sharma R."/>
            <person name="Ronald P.C."/>
            <person name="Panaud O."/>
            <person name="Kellogg E.A."/>
            <person name="Brutnell T.P."/>
            <person name="Doust A.N."/>
            <person name="Tuskan G.A."/>
            <person name="Rokhsar D."/>
            <person name="Devos K.M."/>
        </authorList>
    </citation>
    <scope>NUCLEOTIDE SEQUENCE [LARGE SCALE GENOMIC DNA]</scope>
    <source>
        <strain evidence="3">cv. Yugu1</strain>
    </source>
</reference>